<proteinExistence type="predicted"/>
<evidence type="ECO:0008006" key="2">
    <source>
        <dbReference type="Google" id="ProtNLM"/>
    </source>
</evidence>
<dbReference type="Gene3D" id="2.60.120.40">
    <property type="match status" value="1"/>
</dbReference>
<organism evidence="1">
    <name type="scientific">viral metagenome</name>
    <dbReference type="NCBI Taxonomy" id="1070528"/>
    <lineage>
        <taxon>unclassified sequences</taxon>
        <taxon>metagenomes</taxon>
        <taxon>organismal metagenomes</taxon>
    </lineage>
</organism>
<accession>A0A6C0IVU9</accession>
<protein>
    <recommendedName>
        <fullName evidence="2">Collagen-like protein</fullName>
    </recommendedName>
</protein>
<dbReference type="EMBL" id="MN740244">
    <property type="protein sequence ID" value="QHT95663.1"/>
    <property type="molecule type" value="Genomic_DNA"/>
</dbReference>
<dbReference type="InterPro" id="IPR008983">
    <property type="entry name" value="Tumour_necrosis_fac-like_dom"/>
</dbReference>
<name>A0A6C0IVU9_9ZZZZ</name>
<reference evidence="1" key="1">
    <citation type="journal article" date="2020" name="Nature">
        <title>Giant virus diversity and host interactions through global metagenomics.</title>
        <authorList>
            <person name="Schulz F."/>
            <person name="Roux S."/>
            <person name="Paez-Espino D."/>
            <person name="Jungbluth S."/>
            <person name="Walsh D.A."/>
            <person name="Denef V.J."/>
            <person name="McMahon K.D."/>
            <person name="Konstantinidis K.T."/>
            <person name="Eloe-Fadrosh E.A."/>
            <person name="Kyrpides N.C."/>
            <person name="Woyke T."/>
        </authorList>
    </citation>
    <scope>NUCLEOTIDE SEQUENCE</scope>
    <source>
        <strain evidence="1">GVMAG-M-3300024261-8</strain>
    </source>
</reference>
<evidence type="ECO:0000313" key="1">
    <source>
        <dbReference type="EMBL" id="QHT95663.1"/>
    </source>
</evidence>
<dbReference type="AlphaFoldDB" id="A0A6C0IVU9"/>
<sequence>MYTFCIHIQYRMSDCSSVYINPAHFQTKDMSHNRYMETMLSKSPCCVCNKNVSIDPSNGTFQCECTMEMDAFNGLSQSYTNSLLKTPSNINFNYEIEFEYNGPTGPTGPAGPAGPAGPSGNIEITANKMGILSVYTNRQQEINTNGTVMFDFNSVVQGNCYHAPGKSELWAWTPGYYCVYYSLYSAEPCQFSLSKNGSLVIPGSTIGSVIGSSQNTHMFVVQITEDDLTSETGLDQPKTACKLQIINNTTSTSSITLIDATGSNNILPQVSATFNMYLLHS</sequence>